<sequence>MTARTPRRPGTARRRSSTRAFGLGGTRSVAAPVALAVTGALLLAGCGDQTDSASGGAKTQGNKAPYFDELPKKIQNAGVIKVGTDAAYKPMEYKDGQKIVGLDPDIANALGKQLGVRFEFTNGTFDGLITSMQTGRFDMIMSSMTDTKDRQEGLDDQGKKVGKGVDFVDYLTAGSSILVEKGNPKKIKKIDDLCGKKVATQRGTTSHEILKKQIDECKKDRERPLTIEPFDTDDEARVRLKAGGVVADISDFPVAANAAKSTDDFEVVGEQMESAPYGMAVTKGNDELSGALKQALAKIIDNGTYEKLLAKWGVEDGGVFKAKINSGT</sequence>
<keyword evidence="3" id="KW-1133">Transmembrane helix</keyword>
<dbReference type="SUPFAM" id="SSF53850">
    <property type="entry name" value="Periplasmic binding protein-like II"/>
    <property type="match status" value="1"/>
</dbReference>
<accession>A0ABS9T1U9</accession>
<dbReference type="SMART" id="SM00062">
    <property type="entry name" value="PBPb"/>
    <property type="match status" value="1"/>
</dbReference>
<reference evidence="5" key="1">
    <citation type="submission" date="2022-03" db="EMBL/GenBank/DDBJ databases">
        <authorList>
            <person name="Santos J.D.N."/>
            <person name="Kallscheuer N."/>
            <person name="Jogler C."/>
            <person name="Lage O.M."/>
        </authorList>
    </citation>
    <scope>NUCLEOTIDE SEQUENCE</scope>
    <source>
        <strain evidence="5">M600PL45_2</strain>
    </source>
</reference>
<protein>
    <submittedName>
        <fullName evidence="5">ABC transporter substrate-binding protein</fullName>
    </submittedName>
</protein>
<organism evidence="5 6">
    <name type="scientific">Streptomyces marispadix</name>
    <dbReference type="NCBI Taxonomy" id="2922868"/>
    <lineage>
        <taxon>Bacteria</taxon>
        <taxon>Bacillati</taxon>
        <taxon>Actinomycetota</taxon>
        <taxon>Actinomycetes</taxon>
        <taxon>Kitasatosporales</taxon>
        <taxon>Streptomycetaceae</taxon>
        <taxon>Streptomyces</taxon>
    </lineage>
</organism>
<keyword evidence="3" id="KW-0472">Membrane</keyword>
<name>A0ABS9T1U9_9ACTN</name>
<dbReference type="Gene3D" id="3.40.190.10">
    <property type="entry name" value="Periplasmic binding protein-like II"/>
    <property type="match status" value="2"/>
</dbReference>
<dbReference type="EMBL" id="JAKWJU010000002">
    <property type="protein sequence ID" value="MCH6162495.1"/>
    <property type="molecule type" value="Genomic_DNA"/>
</dbReference>
<evidence type="ECO:0000313" key="5">
    <source>
        <dbReference type="EMBL" id="MCH6162495.1"/>
    </source>
</evidence>
<evidence type="ECO:0000256" key="1">
    <source>
        <dbReference type="ARBA" id="ARBA00022729"/>
    </source>
</evidence>
<keyword evidence="6" id="KW-1185">Reference proteome</keyword>
<dbReference type="PANTHER" id="PTHR35936:SF17">
    <property type="entry name" value="ARGININE-BINDING EXTRACELLULAR PROTEIN ARTP"/>
    <property type="match status" value="1"/>
</dbReference>
<keyword evidence="1" id="KW-0732">Signal</keyword>
<dbReference type="InterPro" id="IPR001638">
    <property type="entry name" value="Solute-binding_3/MltF_N"/>
</dbReference>
<dbReference type="RefSeq" id="WP_241061431.1">
    <property type="nucleotide sequence ID" value="NZ_JAKWJU010000002.1"/>
</dbReference>
<evidence type="ECO:0000256" key="3">
    <source>
        <dbReference type="SAM" id="Phobius"/>
    </source>
</evidence>
<dbReference type="Pfam" id="PF00497">
    <property type="entry name" value="SBP_bac_3"/>
    <property type="match status" value="1"/>
</dbReference>
<evidence type="ECO:0000256" key="2">
    <source>
        <dbReference type="SAM" id="MobiDB-lite"/>
    </source>
</evidence>
<feature type="region of interest" description="Disordered" evidence="2">
    <location>
        <begin position="1"/>
        <end position="21"/>
    </location>
</feature>
<evidence type="ECO:0000313" key="6">
    <source>
        <dbReference type="Proteomes" id="UP001166784"/>
    </source>
</evidence>
<feature type="transmembrane region" description="Helical" evidence="3">
    <location>
        <begin position="21"/>
        <end position="44"/>
    </location>
</feature>
<feature type="domain" description="Solute-binding protein family 3/N-terminal" evidence="4">
    <location>
        <begin position="79"/>
        <end position="316"/>
    </location>
</feature>
<proteinExistence type="predicted"/>
<evidence type="ECO:0000259" key="4">
    <source>
        <dbReference type="SMART" id="SM00062"/>
    </source>
</evidence>
<feature type="compositionally biased region" description="Basic residues" evidence="2">
    <location>
        <begin position="1"/>
        <end position="17"/>
    </location>
</feature>
<gene>
    <name evidence="5" type="ORF">MMA15_19515</name>
</gene>
<reference evidence="5" key="2">
    <citation type="journal article" date="2023" name="Int. J. Syst. Evol. Microbiol.">
        <title>Streptomyces marispadix sp. nov., isolated from marine beach sediment of the Northern Coast of Portugal.</title>
        <authorList>
            <person name="dos Santos J.D.N."/>
            <person name="Vitorino I.R."/>
            <person name="Kallscheuer N."/>
            <person name="Srivastava A."/>
            <person name="Krautwurst S."/>
            <person name="Marz M."/>
            <person name="Jogler C."/>
            <person name="Lobo Da Cunha A."/>
            <person name="Catita J."/>
            <person name="Goncalves H."/>
            <person name="Gonzalez I."/>
            <person name="Reyes F."/>
            <person name="Lage O.M."/>
        </authorList>
    </citation>
    <scope>NUCLEOTIDE SEQUENCE</scope>
    <source>
        <strain evidence="5">M600PL45_2</strain>
    </source>
</reference>
<dbReference type="PANTHER" id="PTHR35936">
    <property type="entry name" value="MEMBRANE-BOUND LYTIC MUREIN TRANSGLYCOSYLASE F"/>
    <property type="match status" value="1"/>
</dbReference>
<comment type="caution">
    <text evidence="5">The sequence shown here is derived from an EMBL/GenBank/DDBJ whole genome shotgun (WGS) entry which is preliminary data.</text>
</comment>
<dbReference type="CDD" id="cd01004">
    <property type="entry name" value="PBP2_MidA_like"/>
    <property type="match status" value="1"/>
</dbReference>
<keyword evidence="3" id="KW-0812">Transmembrane</keyword>
<dbReference type="Proteomes" id="UP001166784">
    <property type="component" value="Unassembled WGS sequence"/>
</dbReference>